<gene>
    <name evidence="2" type="ORF">BLA13014_04089</name>
</gene>
<organism evidence="2 3">
    <name type="scientific">Burkholderia aenigmatica</name>
    <dbReference type="NCBI Taxonomy" id="2015348"/>
    <lineage>
        <taxon>Bacteria</taxon>
        <taxon>Pseudomonadati</taxon>
        <taxon>Pseudomonadota</taxon>
        <taxon>Betaproteobacteria</taxon>
        <taxon>Burkholderiales</taxon>
        <taxon>Burkholderiaceae</taxon>
        <taxon>Burkholderia</taxon>
        <taxon>Burkholderia cepacia complex</taxon>
    </lineage>
</organism>
<proteinExistence type="predicted"/>
<evidence type="ECO:0000313" key="3">
    <source>
        <dbReference type="Proteomes" id="UP000494261"/>
    </source>
</evidence>
<dbReference type="AlphaFoldDB" id="A0A6P2N7V1"/>
<name>A0A6P2N7V1_9BURK</name>
<dbReference type="RefSeq" id="WP_175023811.1">
    <property type="nucleotide sequence ID" value="NZ_CABVQC010000028.1"/>
</dbReference>
<feature type="region of interest" description="Disordered" evidence="1">
    <location>
        <begin position="89"/>
        <end position="136"/>
    </location>
</feature>
<reference evidence="2 3" key="1">
    <citation type="submission" date="2019-09" db="EMBL/GenBank/DDBJ databases">
        <authorList>
            <person name="Depoorter E."/>
        </authorList>
    </citation>
    <scope>NUCLEOTIDE SEQUENCE [LARGE SCALE GENOMIC DNA]</scope>
    <source>
        <strain evidence="2">LMG 13014</strain>
    </source>
</reference>
<dbReference type="EMBL" id="CABVQC010000028">
    <property type="protein sequence ID" value="VWB88349.1"/>
    <property type="molecule type" value="Genomic_DNA"/>
</dbReference>
<protein>
    <submittedName>
        <fullName evidence="2">Uncharacterized protein</fullName>
    </submittedName>
</protein>
<sequence length="136" mass="15012">MPEIQEQKVSKPVKVFCKLPNGIQYLLPGDRRVKLNGFYGDVRSPLQVSGMPGRDTVFGYGVTLVNADDWEQIVKDHGKSDAHVNKHVFVAKDDRSGEAQSRELEREKTGFEAYNPDAHPEDRSGDGTASGKPAAE</sequence>
<evidence type="ECO:0000313" key="2">
    <source>
        <dbReference type="EMBL" id="VWB88349.1"/>
    </source>
</evidence>
<dbReference type="Proteomes" id="UP000494261">
    <property type="component" value="Unassembled WGS sequence"/>
</dbReference>
<accession>A0A6P2N7V1</accession>
<evidence type="ECO:0000256" key="1">
    <source>
        <dbReference type="SAM" id="MobiDB-lite"/>
    </source>
</evidence>
<feature type="compositionally biased region" description="Basic and acidic residues" evidence="1">
    <location>
        <begin position="89"/>
        <end position="110"/>
    </location>
</feature>